<evidence type="ECO:0000313" key="3">
    <source>
        <dbReference type="Proteomes" id="UP000307173"/>
    </source>
</evidence>
<name>A0A4T0X5K9_9ASCO</name>
<feature type="compositionally biased region" description="Basic residues" evidence="1">
    <location>
        <begin position="93"/>
        <end position="104"/>
    </location>
</feature>
<dbReference type="AlphaFoldDB" id="A0A4T0X5K9"/>
<evidence type="ECO:0000313" key="2">
    <source>
        <dbReference type="EMBL" id="TID30287.1"/>
    </source>
</evidence>
<gene>
    <name evidence="2" type="ORF">CANINC_001167</name>
</gene>
<sequence>MAYERNAAAKYERIHLYKPVNDFNSTELQTLLASHFNKNAAKAETYIPSQSRESTPTSSQRSPSTTTSSDDNENNNYDNDSDDWNSVSNTSTRHNRHSNSHPRPHSNTGSTANNRRRGRDLLSEMYRSKPRV</sequence>
<evidence type="ECO:0000256" key="1">
    <source>
        <dbReference type="SAM" id="MobiDB-lite"/>
    </source>
</evidence>
<comment type="caution">
    <text evidence="2">The sequence shown here is derived from an EMBL/GenBank/DDBJ whole genome shotgun (WGS) entry which is preliminary data.</text>
</comment>
<organism evidence="2 3">
    <name type="scientific">Pichia inconspicua</name>
    <dbReference type="NCBI Taxonomy" id="52247"/>
    <lineage>
        <taxon>Eukaryota</taxon>
        <taxon>Fungi</taxon>
        <taxon>Dikarya</taxon>
        <taxon>Ascomycota</taxon>
        <taxon>Saccharomycotina</taxon>
        <taxon>Pichiomycetes</taxon>
        <taxon>Pichiales</taxon>
        <taxon>Pichiaceae</taxon>
        <taxon>Pichia</taxon>
    </lineage>
</organism>
<reference evidence="2 3" key="1">
    <citation type="journal article" date="2019" name="Front. Genet.">
        <title>Whole-Genome Sequencing of the Opportunistic Yeast Pathogen Candida inconspicua Uncovers Its Hybrid Origin.</title>
        <authorList>
            <person name="Mixao V."/>
            <person name="Hansen A.P."/>
            <person name="Saus E."/>
            <person name="Boekhout T."/>
            <person name="Lass-Florl C."/>
            <person name="Gabaldon T."/>
        </authorList>
    </citation>
    <scope>NUCLEOTIDE SEQUENCE [LARGE SCALE GENOMIC DNA]</scope>
    <source>
        <strain evidence="2 3">CBS 180</strain>
    </source>
</reference>
<dbReference type="Proteomes" id="UP000307173">
    <property type="component" value="Unassembled WGS sequence"/>
</dbReference>
<keyword evidence="3" id="KW-1185">Reference proteome</keyword>
<feature type="region of interest" description="Disordered" evidence="1">
    <location>
        <begin position="43"/>
        <end position="132"/>
    </location>
</feature>
<proteinExistence type="predicted"/>
<protein>
    <submittedName>
        <fullName evidence="2">Uncharacterized protein</fullName>
    </submittedName>
</protein>
<dbReference type="EMBL" id="SELW01000166">
    <property type="protein sequence ID" value="TID30287.1"/>
    <property type="molecule type" value="Genomic_DNA"/>
</dbReference>
<accession>A0A4T0X5K9</accession>
<feature type="compositionally biased region" description="Low complexity" evidence="1">
    <location>
        <begin position="49"/>
        <end position="92"/>
    </location>
</feature>